<dbReference type="SUPFAM" id="SSF46565">
    <property type="entry name" value="Chaperone J-domain"/>
    <property type="match status" value="1"/>
</dbReference>
<dbReference type="GO" id="GO:0044183">
    <property type="term" value="F:protein folding chaperone"/>
    <property type="evidence" value="ECO:0007669"/>
    <property type="project" value="TreeGrafter"/>
</dbReference>
<dbReference type="InterPro" id="IPR036869">
    <property type="entry name" value="J_dom_sf"/>
</dbReference>
<feature type="domain" description="J" evidence="1">
    <location>
        <begin position="9"/>
        <end position="78"/>
    </location>
</feature>
<dbReference type="PROSITE" id="PS50076">
    <property type="entry name" value="DNAJ_2"/>
    <property type="match status" value="1"/>
</dbReference>
<evidence type="ECO:0000313" key="3">
    <source>
        <dbReference type="Proteomes" id="UP000240493"/>
    </source>
</evidence>
<dbReference type="GO" id="GO:0005737">
    <property type="term" value="C:cytoplasm"/>
    <property type="evidence" value="ECO:0007669"/>
    <property type="project" value="TreeGrafter"/>
</dbReference>
<name>A0A2T3Z4M2_TRIA4</name>
<gene>
    <name evidence="2" type="ORF">M441DRAFT_59708</name>
</gene>
<dbReference type="GO" id="GO:0051087">
    <property type="term" value="F:protein-folding chaperone binding"/>
    <property type="evidence" value="ECO:0007669"/>
    <property type="project" value="TreeGrafter"/>
</dbReference>
<organism evidence="2 3">
    <name type="scientific">Trichoderma asperellum (strain ATCC 204424 / CBS 433.97 / NBRC 101777)</name>
    <dbReference type="NCBI Taxonomy" id="1042311"/>
    <lineage>
        <taxon>Eukaryota</taxon>
        <taxon>Fungi</taxon>
        <taxon>Dikarya</taxon>
        <taxon>Ascomycota</taxon>
        <taxon>Pezizomycotina</taxon>
        <taxon>Sordariomycetes</taxon>
        <taxon>Hypocreomycetidae</taxon>
        <taxon>Hypocreales</taxon>
        <taxon>Hypocreaceae</taxon>
        <taxon>Trichoderma</taxon>
    </lineage>
</organism>
<dbReference type="PRINTS" id="PR00625">
    <property type="entry name" value="JDOMAIN"/>
</dbReference>
<dbReference type="GO" id="GO:0051082">
    <property type="term" value="F:unfolded protein binding"/>
    <property type="evidence" value="ECO:0007669"/>
    <property type="project" value="TreeGrafter"/>
</dbReference>
<dbReference type="CDD" id="cd06257">
    <property type="entry name" value="DnaJ"/>
    <property type="match status" value="1"/>
</dbReference>
<evidence type="ECO:0000313" key="2">
    <source>
        <dbReference type="EMBL" id="PTB39700.1"/>
    </source>
</evidence>
<dbReference type="EMBL" id="KZ679264">
    <property type="protein sequence ID" value="PTB39700.1"/>
    <property type="molecule type" value="Genomic_DNA"/>
</dbReference>
<sequence>MTRNAAPPDYYAILEVSEKASAAQIRDAYKRAALKTHPDRVANDSPEREQRTRRFQLVNDAYYTLSDPTRRQEYDLQRGYYRRSPASDPFTEADDTTGQGYSWAWDFFENENGGTTPGGRQAAEDAQFSDAFEEMMQDEGFSEGRTPNQQGGNASTMWGMVGAVSGGALGFIVGNVPGLLAGAVAGNRLGAIRDTKGKSVYEVFQELPQDDRARLLSQLAAKVFSHVASPP</sequence>
<keyword evidence="3" id="KW-1185">Reference proteome</keyword>
<proteinExistence type="predicted"/>
<dbReference type="InterPro" id="IPR001623">
    <property type="entry name" value="DnaJ_domain"/>
</dbReference>
<dbReference type="GO" id="GO:0005634">
    <property type="term" value="C:nucleus"/>
    <property type="evidence" value="ECO:0007669"/>
    <property type="project" value="TreeGrafter"/>
</dbReference>
<dbReference type="OrthoDB" id="442087at2759"/>
<protein>
    <recommendedName>
        <fullName evidence="1">J domain-containing protein</fullName>
    </recommendedName>
</protein>
<evidence type="ECO:0000259" key="1">
    <source>
        <dbReference type="PROSITE" id="PS50076"/>
    </source>
</evidence>
<dbReference type="SMR" id="A0A2T3Z4M2"/>
<dbReference type="STRING" id="1042311.A0A2T3Z4M2"/>
<dbReference type="SMART" id="SM00271">
    <property type="entry name" value="DnaJ"/>
    <property type="match status" value="1"/>
</dbReference>
<accession>A0A2T3Z4M2</accession>
<dbReference type="Gene3D" id="1.10.287.110">
    <property type="entry name" value="DnaJ domain"/>
    <property type="match status" value="1"/>
</dbReference>
<dbReference type="Proteomes" id="UP000240493">
    <property type="component" value="Unassembled WGS sequence"/>
</dbReference>
<dbReference type="PANTHER" id="PTHR43948">
    <property type="entry name" value="DNAJ HOMOLOG SUBFAMILY B"/>
    <property type="match status" value="1"/>
</dbReference>
<dbReference type="Pfam" id="PF00226">
    <property type="entry name" value="DnaJ"/>
    <property type="match status" value="1"/>
</dbReference>
<dbReference type="AlphaFoldDB" id="A0A2T3Z4M2"/>
<reference evidence="2 3" key="1">
    <citation type="submission" date="2016-07" db="EMBL/GenBank/DDBJ databases">
        <title>Multiple horizontal gene transfer events from other fungi enriched the ability of initially mycotrophic Trichoderma (Ascomycota) to feed on dead plant biomass.</title>
        <authorList>
            <consortium name="DOE Joint Genome Institute"/>
            <person name="Aerts A."/>
            <person name="Atanasova L."/>
            <person name="Chenthamara K."/>
            <person name="Zhang J."/>
            <person name="Grujic M."/>
            <person name="Henrissat B."/>
            <person name="Kuo A."/>
            <person name="Salamov A."/>
            <person name="Lipzen A."/>
            <person name="Labutti K."/>
            <person name="Barry K."/>
            <person name="Miao Y."/>
            <person name="Rahimi M.J."/>
            <person name="Shen Q."/>
            <person name="Grigoriev I.V."/>
            <person name="Kubicek C.P."/>
            <person name="Druzhinina I.S."/>
        </authorList>
    </citation>
    <scope>NUCLEOTIDE SEQUENCE [LARGE SCALE GENOMIC DNA]</scope>
    <source>
        <strain evidence="2 3">CBS 433.97</strain>
    </source>
</reference>
<dbReference type="PANTHER" id="PTHR43948:SF21">
    <property type="entry name" value="DNAJ DOMAIN-CONTAINING PROTEIN"/>
    <property type="match status" value="1"/>
</dbReference>